<reference evidence="1 2" key="1">
    <citation type="submission" date="2017-09" db="EMBL/GenBank/DDBJ databases">
        <title>Reassesment of A. cryaerophilus.</title>
        <authorList>
            <person name="Perez-Cataluna A."/>
            <person name="Collado L."/>
            <person name="Salgado O."/>
            <person name="Lefinanco V."/>
            <person name="Figueras M.J."/>
        </authorList>
    </citation>
    <scope>NUCLEOTIDE SEQUENCE [LARGE SCALE GENOMIC DNA]</scope>
    <source>
        <strain evidence="1 2">LMG 9861</strain>
    </source>
</reference>
<protein>
    <submittedName>
        <fullName evidence="1">Uncharacterized protein</fullName>
    </submittedName>
</protein>
<evidence type="ECO:0000313" key="2">
    <source>
        <dbReference type="Proteomes" id="UP000239065"/>
    </source>
</evidence>
<comment type="caution">
    <text evidence="1">The sequence shown here is derived from an EMBL/GenBank/DDBJ whole genome shotgun (WGS) entry which is preliminary data.</text>
</comment>
<sequence length="81" mass="9454">MANVKNTYRDLISTLPQTINQKLIVNYRVKLFGKVKDSLEKNKSSLQKDEFEFKEWLRDTTILNINCKAINNNFYTPNLGA</sequence>
<dbReference type="Proteomes" id="UP000239065">
    <property type="component" value="Unassembled WGS sequence"/>
</dbReference>
<gene>
    <name evidence="1" type="ORF">CJ669_03200</name>
</gene>
<evidence type="ECO:0000313" key="1">
    <source>
        <dbReference type="EMBL" id="PRM88651.1"/>
    </source>
</evidence>
<accession>A0A2S9SPY5</accession>
<dbReference type="RefSeq" id="WP_105908667.1">
    <property type="nucleotide sequence ID" value="NZ_NXGJ01000002.1"/>
</dbReference>
<organism evidence="1 2">
    <name type="scientific">Aliarcobacter cryaerophilus</name>
    <dbReference type="NCBI Taxonomy" id="28198"/>
    <lineage>
        <taxon>Bacteria</taxon>
        <taxon>Pseudomonadati</taxon>
        <taxon>Campylobacterota</taxon>
        <taxon>Epsilonproteobacteria</taxon>
        <taxon>Campylobacterales</taxon>
        <taxon>Arcobacteraceae</taxon>
        <taxon>Aliarcobacter</taxon>
    </lineage>
</organism>
<name>A0A2S9SPY5_9BACT</name>
<proteinExistence type="predicted"/>
<dbReference type="AlphaFoldDB" id="A0A2S9SPY5"/>
<dbReference type="EMBL" id="NXGJ01000002">
    <property type="protein sequence ID" value="PRM88651.1"/>
    <property type="molecule type" value="Genomic_DNA"/>
</dbReference>